<name>A0ACC2Z3I9_9PEZI</name>
<sequence length="446" mass="47951">MTDLLQVLPDFSTQPYSHILPSLEKNQVTTADLLTLDAVDVAKRAQVPVAEARRLTDAVLSALRGQLGLQPDAEGSKKPILASTGQELVGRWSTISTLDDGLDAALAGGIPTGYLIEVTGERQNTIPPNPPPLLAARAPTGISKSALYISTEAALPTSRLTQLLSTHPRLSSLPDASKPSLSRILSIQTPDLESQDHILRYQLPVAIRRHNIGLVVLDSVAANYRAEFSQDPSARSGAAAMAKRSSQLVQLGSLLRDLARAENIAVVVANQVADRFSPTSVTVSAAVSRTTFSFPQPQLQTEKNNPTSTPCTPAPPPLLSTPDPLTLDHQQRWFTGWGDLVPPSSTDTHRPQMLKTPSLGLVWTNQIACRVALIKEAVYSSTTTSERTGQGGKDGGEVGGPDIKGWRRWMRVVFAPWVGPSEGRGVEFEICGGGVRSLGEKFYRKE</sequence>
<protein>
    <submittedName>
        <fullName evidence="1">DNA repair protein rhp57</fullName>
    </submittedName>
</protein>
<gene>
    <name evidence="1" type="primary">rhp57</name>
    <name evidence="1" type="ORF">H2199_005097</name>
</gene>
<keyword evidence="2" id="KW-1185">Reference proteome</keyword>
<comment type="caution">
    <text evidence="1">The sequence shown here is derived from an EMBL/GenBank/DDBJ whole genome shotgun (WGS) entry which is preliminary data.</text>
</comment>
<evidence type="ECO:0000313" key="2">
    <source>
        <dbReference type="Proteomes" id="UP001172680"/>
    </source>
</evidence>
<dbReference type="Proteomes" id="UP001172680">
    <property type="component" value="Unassembled WGS sequence"/>
</dbReference>
<accession>A0ACC2Z3I9</accession>
<dbReference type="EMBL" id="JAPDRP010000014">
    <property type="protein sequence ID" value="KAJ9641884.1"/>
    <property type="molecule type" value="Genomic_DNA"/>
</dbReference>
<proteinExistence type="predicted"/>
<evidence type="ECO:0000313" key="1">
    <source>
        <dbReference type="EMBL" id="KAJ9641884.1"/>
    </source>
</evidence>
<reference evidence="1" key="1">
    <citation type="submission" date="2022-10" db="EMBL/GenBank/DDBJ databases">
        <title>Culturing micro-colonial fungi from biological soil crusts in the Mojave desert and describing Neophaeococcomyces mojavensis, and introducing the new genera and species Taxawa tesnikishii.</title>
        <authorList>
            <person name="Kurbessoian T."/>
            <person name="Stajich J.E."/>
        </authorList>
    </citation>
    <scope>NUCLEOTIDE SEQUENCE</scope>
    <source>
        <strain evidence="1">JES_115</strain>
    </source>
</reference>
<organism evidence="1 2">
    <name type="scientific">Coniosporium tulheliwenetii</name>
    <dbReference type="NCBI Taxonomy" id="3383036"/>
    <lineage>
        <taxon>Eukaryota</taxon>
        <taxon>Fungi</taxon>
        <taxon>Dikarya</taxon>
        <taxon>Ascomycota</taxon>
        <taxon>Pezizomycotina</taxon>
        <taxon>Dothideomycetes</taxon>
        <taxon>Dothideomycetes incertae sedis</taxon>
        <taxon>Coniosporium</taxon>
    </lineage>
</organism>